<gene>
    <name evidence="8" type="ORF">K489DRAFT_386825</name>
</gene>
<comment type="subcellular location">
    <subcellularLocation>
        <location evidence="1">Mitochondrion membrane</location>
        <topology evidence="1">Multi-pass membrane protein</topology>
    </subcellularLocation>
</comment>
<keyword evidence="7" id="KW-1185">Reference proteome</keyword>
<dbReference type="GO" id="GO:0005741">
    <property type="term" value="C:mitochondrial outer membrane"/>
    <property type="evidence" value="ECO:0007669"/>
    <property type="project" value="TreeGrafter"/>
</dbReference>
<reference evidence="8" key="3">
    <citation type="submission" date="2025-08" db="UniProtKB">
        <authorList>
            <consortium name="RefSeq"/>
        </authorList>
    </citation>
    <scope>IDENTIFICATION</scope>
    <source>
        <strain evidence="8">CBS 342.82</strain>
    </source>
</reference>
<keyword evidence="2 6" id="KW-0812">Transmembrane</keyword>
<dbReference type="Proteomes" id="UP000504637">
    <property type="component" value="Unplaced"/>
</dbReference>
<dbReference type="RefSeq" id="XP_033463549.1">
    <property type="nucleotide sequence ID" value="XM_033606263.1"/>
</dbReference>
<dbReference type="GeneID" id="54364063"/>
<feature type="transmembrane region" description="Helical" evidence="6">
    <location>
        <begin position="559"/>
        <end position="580"/>
    </location>
</feature>
<dbReference type="InterPro" id="IPR013946">
    <property type="entry name" value="NCA2-like"/>
</dbReference>
<evidence type="ECO:0000256" key="4">
    <source>
        <dbReference type="ARBA" id="ARBA00023128"/>
    </source>
</evidence>
<evidence type="ECO:0000313" key="7">
    <source>
        <dbReference type="Proteomes" id="UP000504637"/>
    </source>
</evidence>
<evidence type="ECO:0000256" key="5">
    <source>
        <dbReference type="ARBA" id="ARBA00023136"/>
    </source>
</evidence>
<accession>A0A6J3MF89</accession>
<dbReference type="PANTHER" id="PTHR28234">
    <property type="entry name" value="NUCLEAR CONTROL OF ATPASE PROTEIN 2"/>
    <property type="match status" value="1"/>
</dbReference>
<dbReference type="Pfam" id="PF08637">
    <property type="entry name" value="NCA2"/>
    <property type="match status" value="1"/>
</dbReference>
<evidence type="ECO:0000256" key="2">
    <source>
        <dbReference type="ARBA" id="ARBA00022692"/>
    </source>
</evidence>
<proteinExistence type="predicted"/>
<dbReference type="OrthoDB" id="413313at2759"/>
<evidence type="ECO:0000256" key="6">
    <source>
        <dbReference type="SAM" id="Phobius"/>
    </source>
</evidence>
<evidence type="ECO:0000256" key="1">
    <source>
        <dbReference type="ARBA" id="ARBA00004225"/>
    </source>
</evidence>
<organism evidence="8">
    <name type="scientific">Dissoconium aciculare CBS 342.82</name>
    <dbReference type="NCBI Taxonomy" id="1314786"/>
    <lineage>
        <taxon>Eukaryota</taxon>
        <taxon>Fungi</taxon>
        <taxon>Dikarya</taxon>
        <taxon>Ascomycota</taxon>
        <taxon>Pezizomycotina</taxon>
        <taxon>Dothideomycetes</taxon>
        <taxon>Dothideomycetidae</taxon>
        <taxon>Mycosphaerellales</taxon>
        <taxon>Dissoconiaceae</taxon>
        <taxon>Dissoconium</taxon>
    </lineage>
</organism>
<keyword evidence="5 6" id="KW-0472">Membrane</keyword>
<dbReference type="PANTHER" id="PTHR28234:SF1">
    <property type="entry name" value="NUCLEAR CONTROL OF ATPASE PROTEIN 2"/>
    <property type="match status" value="1"/>
</dbReference>
<reference evidence="8" key="2">
    <citation type="submission" date="2020-04" db="EMBL/GenBank/DDBJ databases">
        <authorList>
            <consortium name="NCBI Genome Project"/>
        </authorList>
    </citation>
    <scope>NUCLEOTIDE SEQUENCE</scope>
    <source>
        <strain evidence="8">CBS 342.82</strain>
    </source>
</reference>
<dbReference type="AlphaFoldDB" id="A0A6J3MF89"/>
<evidence type="ECO:0000256" key="3">
    <source>
        <dbReference type="ARBA" id="ARBA00022989"/>
    </source>
</evidence>
<reference evidence="8" key="1">
    <citation type="submission" date="2020-01" db="EMBL/GenBank/DDBJ databases">
        <authorList>
            <consortium name="DOE Joint Genome Institute"/>
            <person name="Haridas S."/>
            <person name="Albert R."/>
            <person name="Binder M."/>
            <person name="Bloem J."/>
            <person name="Labutti K."/>
            <person name="Salamov A."/>
            <person name="Andreopoulos B."/>
            <person name="Baker S.E."/>
            <person name="Barry K."/>
            <person name="Bills G."/>
            <person name="Bluhm B.H."/>
            <person name="Cannon C."/>
            <person name="Castanera R."/>
            <person name="Culley D.E."/>
            <person name="Daum C."/>
            <person name="Ezra D."/>
            <person name="Gonzalez J.B."/>
            <person name="Henrissat B."/>
            <person name="Kuo A."/>
            <person name="Liang C."/>
            <person name="Lipzen A."/>
            <person name="Lutzoni F."/>
            <person name="Magnuson J."/>
            <person name="Mondo S."/>
            <person name="Nolan M."/>
            <person name="Ohm R."/>
            <person name="Pangilinan J."/>
            <person name="Park H.-J."/>
            <person name="Ramirez L."/>
            <person name="Alfaro M."/>
            <person name="Sun H."/>
            <person name="Tritt A."/>
            <person name="Yoshinaga Y."/>
            <person name="Zwiers L.-H."/>
            <person name="Turgeon B.G."/>
            <person name="Goodwin S.B."/>
            <person name="Spatafora J.W."/>
            <person name="Crous P.W."/>
            <person name="Grigoriev I.V."/>
        </authorList>
    </citation>
    <scope>NUCLEOTIDE SEQUENCE</scope>
    <source>
        <strain evidence="8">CBS 342.82</strain>
    </source>
</reference>
<name>A0A6J3MF89_9PEZI</name>
<evidence type="ECO:0000313" key="8">
    <source>
        <dbReference type="RefSeq" id="XP_033463549.1"/>
    </source>
</evidence>
<sequence length="688" mass="76774">MSFVLDQVHRIDGQLNRIQLAPNFLAPNSTGLTTTEALHIDSLQPQQSSTRQPRPPSARVLALQAAIRGASPGISHSRALLRTSQIKLALAALSRRTEARGLENDEQGSAEQDPFEHELEWLLVSKITTQVYGVVLKNILDHAVDISNDVWYWDAVLSSRVGTLIYSVQTSPARFWRWGNVVWADVQARGGHFDIRSASRDTGDTLSKRWGQFYKLVRDVVAERSVAEVNKHILSPVSRIRAEIRLKQTALKKIRMRNANALGVLLGEGLANECVHGDGMTTPTPANVQDVQGKWKASVGRNVALIEAVLAKTTDLDTPVDGYDGAIAELTEEDPLYTLDLRNINVSPQHVGERLSRILTIGLPQYETASKALVRRHGKPSRLVRYWLPITIGLLSSSTVLRILASRQAQLVQWVSDLGSTVVDFWTNWVLEPTRNVIKTIRHDESSAISLLSRRSLEGDRESLERMVIDFAIDNPAHVNDTGATTALTDVQVAEIRAKVREGDLTPVLRAYEKDLTSPVLGALRGNLIRALLIQIQKTKVDVEVAMGGIDSLLKSQELLIGFISLTPGLLVAWGLIHYIRTTILTTGASKKSSAARRQEHMLRQLRNVDRILTAAQPTQFGELLYKDQGLLICEVHILRLAAARIMPTEILREFGEEVDELCDVRVGVERQRRVGERIRWAYRRWLK</sequence>
<keyword evidence="3 6" id="KW-1133">Transmembrane helix</keyword>
<protein>
    <submittedName>
        <fullName evidence="8">NCA2-domain-containing protein</fullName>
    </submittedName>
</protein>
<keyword evidence="4" id="KW-0496">Mitochondrion</keyword>